<evidence type="ECO:0000256" key="1">
    <source>
        <dbReference type="SAM" id="MobiDB-lite"/>
    </source>
</evidence>
<feature type="region of interest" description="Disordered" evidence="1">
    <location>
        <begin position="595"/>
        <end position="627"/>
    </location>
</feature>
<proteinExistence type="predicted"/>
<organism evidence="3 4">
    <name type="scientific">Cordyceps javanica</name>
    <dbReference type="NCBI Taxonomy" id="43265"/>
    <lineage>
        <taxon>Eukaryota</taxon>
        <taxon>Fungi</taxon>
        <taxon>Dikarya</taxon>
        <taxon>Ascomycota</taxon>
        <taxon>Pezizomycotina</taxon>
        <taxon>Sordariomycetes</taxon>
        <taxon>Hypocreomycetidae</taxon>
        <taxon>Hypocreales</taxon>
        <taxon>Cordycipitaceae</taxon>
        <taxon>Cordyceps</taxon>
    </lineage>
</organism>
<gene>
    <name evidence="3" type="ORF">IF1G_09231</name>
</gene>
<dbReference type="InterPro" id="IPR052895">
    <property type="entry name" value="HetReg/Transcr_Mod"/>
</dbReference>
<feature type="compositionally biased region" description="Basic residues" evidence="1">
    <location>
        <begin position="616"/>
        <end position="627"/>
    </location>
</feature>
<dbReference type="PANTHER" id="PTHR24148">
    <property type="entry name" value="ANKYRIN REPEAT DOMAIN-CONTAINING PROTEIN 39 HOMOLOG-RELATED"/>
    <property type="match status" value="1"/>
</dbReference>
<dbReference type="EMBL" id="SPUK01000016">
    <property type="protein sequence ID" value="TQV92159.1"/>
    <property type="molecule type" value="Genomic_DNA"/>
</dbReference>
<reference evidence="3 4" key="1">
    <citation type="journal article" date="2019" name="Appl. Microbiol. Biotechnol.">
        <title>Genome sequence of Isaria javanica and comparative genome analysis insights into family S53 peptidase evolution in fungal entomopathogens.</title>
        <authorList>
            <person name="Lin R."/>
            <person name="Zhang X."/>
            <person name="Xin B."/>
            <person name="Zou M."/>
            <person name="Gao Y."/>
            <person name="Qin F."/>
            <person name="Hu Q."/>
            <person name="Xie B."/>
            <person name="Cheng X."/>
        </authorList>
    </citation>
    <scope>NUCLEOTIDE SEQUENCE [LARGE SCALE GENOMIC DNA]</scope>
    <source>
        <strain evidence="3 4">IJ1G</strain>
    </source>
</reference>
<keyword evidence="4" id="KW-1185">Reference proteome</keyword>
<dbReference type="Pfam" id="PF06985">
    <property type="entry name" value="HET"/>
    <property type="match status" value="1"/>
</dbReference>
<sequence length="641" mass="71005">MAKTFRLLNTATWAVEVFAIGHAPPYLAVSHAWSDRIFPRQLPLAPSFGSDAIRETILQRGLPQVRHCWVDLFCIIQDSDQDMCEQIPLMGHIYGDAAAVLVILTSTLDLTQAQIDHGTARLGGALAVWRDETWADDAVRRYWARGPGRALLVRAMDVLARFTHAAWGTRVWTLQEYLLAANLVWIGADLRPVSVSDELFAAVPRLCEELAIAECARRGDPATSRYELLFSHFSGMAARRTGAIDRTRVMELLGNREAFLPVDEVYGSMAVSTVEISVRLEESRESAWKRWTEAALAAGHLRWLMVPPAMAAAGDGAAAQTCEQVMCSKRHELSSASGLDTVTPYGPVAVSDGTVSLTARPIGSCKILRPLGPVHRGSNGWVHRDLTLILFANGNWFSAIDIAVAFGAGRYTNKQLLMIAQALVSNYDRAVRFVKKNAETRFCLLFQSVRYVRIWADFMQLQSQSVMDTLNFGFGYLVQVRCAASAPFLTVMVTNGRRPEGELVAFDCNACGGDRRHSLLIGEKPAVDTQKQRGGPDITWHKAGVTVSVGEVYSHGWDSVPLVEISVGGSRCQVCRQVFDAPSASHAQVRAQSLGKNGSKAMGRRLRKGRRDDARRRRIKRAVQSRQRRPRLIQQCYLLFK</sequence>
<protein>
    <submittedName>
        <fullName evidence="3">Heterokaryon incompatibility</fullName>
    </submittedName>
</protein>
<evidence type="ECO:0000313" key="3">
    <source>
        <dbReference type="EMBL" id="TQV92159.1"/>
    </source>
</evidence>
<comment type="caution">
    <text evidence="3">The sequence shown here is derived from an EMBL/GenBank/DDBJ whole genome shotgun (WGS) entry which is preliminary data.</text>
</comment>
<dbReference type="InterPro" id="IPR010730">
    <property type="entry name" value="HET"/>
</dbReference>
<dbReference type="OrthoDB" id="2157530at2759"/>
<dbReference type="AlphaFoldDB" id="A0A545URR1"/>
<feature type="domain" description="Heterokaryon incompatibility" evidence="2">
    <location>
        <begin position="26"/>
        <end position="176"/>
    </location>
</feature>
<evidence type="ECO:0000259" key="2">
    <source>
        <dbReference type="Pfam" id="PF06985"/>
    </source>
</evidence>
<dbReference type="Proteomes" id="UP000315783">
    <property type="component" value="Unassembled WGS sequence"/>
</dbReference>
<evidence type="ECO:0000313" key="4">
    <source>
        <dbReference type="Proteomes" id="UP000315783"/>
    </source>
</evidence>
<accession>A0A545URR1</accession>
<dbReference type="STRING" id="43265.A0A545URR1"/>
<dbReference type="PANTHER" id="PTHR24148:SF73">
    <property type="entry name" value="HET DOMAIN PROTEIN (AFU_ORTHOLOGUE AFUA_8G01020)"/>
    <property type="match status" value="1"/>
</dbReference>
<name>A0A545URR1_9HYPO</name>